<dbReference type="EMBL" id="GG662800">
    <property type="protein sequence ID" value="EAR90306.1"/>
    <property type="molecule type" value="Genomic_DNA"/>
</dbReference>
<organism evidence="1 2">
    <name type="scientific">Tetrahymena thermophila (strain SB210)</name>
    <dbReference type="NCBI Taxonomy" id="312017"/>
    <lineage>
        <taxon>Eukaryota</taxon>
        <taxon>Sar</taxon>
        <taxon>Alveolata</taxon>
        <taxon>Ciliophora</taxon>
        <taxon>Intramacronucleata</taxon>
        <taxon>Oligohymenophorea</taxon>
        <taxon>Hymenostomatida</taxon>
        <taxon>Tetrahymenina</taxon>
        <taxon>Tetrahymenidae</taxon>
        <taxon>Tetrahymena</taxon>
    </lineage>
</organism>
<evidence type="ECO:0000313" key="2">
    <source>
        <dbReference type="Proteomes" id="UP000009168"/>
    </source>
</evidence>
<dbReference type="RefSeq" id="XP_001010551.1">
    <property type="nucleotide sequence ID" value="XM_001010551.2"/>
</dbReference>
<dbReference type="KEGG" id="tet:TTHERM_00607120"/>
<dbReference type="GeneID" id="7836528"/>
<protein>
    <submittedName>
        <fullName evidence="1">Uncharacterized protein</fullName>
    </submittedName>
</protein>
<dbReference type="AlphaFoldDB" id="Q22YH9"/>
<proteinExistence type="predicted"/>
<sequence>MQIIRKQLIQKTKERRRFRQKLKEMREQNTQQFIIMNNALQLSKINYKSQEGQRNLLNKWFQDSVKNYIFEQIASPLIAKYLKCTTSSEVRTLIHKNVDKSKPKYMSIIDQYFFYINKYNQREVFIEKLNNIIFHPLDISQQQSELSYSVERAIRKQLVCYLILRFFEVYGELEVPSFYELWNLCFPEEIQMKKRLTRFDKKDKTQASKIIISKESSSNSEFSTQSSTHLSYINQIHYTSQESSLTVQPSILLDTKIISSFDQSQVNFQESTQSVQKIAYSTEKKQINNGIIDEDDSEEDICIQSYTQKVNLSSSFQPLQESYCIQNEEKLEFQEKQEYLSSQQDQNEFFYQKHYYQQPFDNFQLNQTNYQINPTYYNLSLCQNYY</sequence>
<dbReference type="Proteomes" id="UP000009168">
    <property type="component" value="Unassembled WGS sequence"/>
</dbReference>
<evidence type="ECO:0000313" key="1">
    <source>
        <dbReference type="EMBL" id="EAR90306.1"/>
    </source>
</evidence>
<dbReference type="InParanoid" id="Q22YH9"/>
<accession>Q22YH9</accession>
<gene>
    <name evidence="1" type="ORF">TTHERM_00607120</name>
</gene>
<dbReference type="HOGENOM" id="CLU_065921_0_0_1"/>
<keyword evidence="2" id="KW-1185">Reference proteome</keyword>
<name>Q22YH9_TETTS</name>
<reference evidence="2" key="1">
    <citation type="journal article" date="2006" name="PLoS Biol.">
        <title>Macronuclear genome sequence of the ciliate Tetrahymena thermophila, a model eukaryote.</title>
        <authorList>
            <person name="Eisen J.A."/>
            <person name="Coyne R.S."/>
            <person name="Wu M."/>
            <person name="Wu D."/>
            <person name="Thiagarajan M."/>
            <person name="Wortman J.R."/>
            <person name="Badger J.H."/>
            <person name="Ren Q."/>
            <person name="Amedeo P."/>
            <person name="Jones K.M."/>
            <person name="Tallon L.J."/>
            <person name="Delcher A.L."/>
            <person name="Salzberg S.L."/>
            <person name="Silva J.C."/>
            <person name="Haas B.J."/>
            <person name="Majoros W.H."/>
            <person name="Farzad M."/>
            <person name="Carlton J.M."/>
            <person name="Smith R.K. Jr."/>
            <person name="Garg J."/>
            <person name="Pearlman R.E."/>
            <person name="Karrer K.M."/>
            <person name="Sun L."/>
            <person name="Manning G."/>
            <person name="Elde N.C."/>
            <person name="Turkewitz A.P."/>
            <person name="Asai D.J."/>
            <person name="Wilkes D.E."/>
            <person name="Wang Y."/>
            <person name="Cai H."/>
            <person name="Collins K."/>
            <person name="Stewart B.A."/>
            <person name="Lee S.R."/>
            <person name="Wilamowska K."/>
            <person name="Weinberg Z."/>
            <person name="Ruzzo W.L."/>
            <person name="Wloga D."/>
            <person name="Gaertig J."/>
            <person name="Frankel J."/>
            <person name="Tsao C.-C."/>
            <person name="Gorovsky M.A."/>
            <person name="Keeling P.J."/>
            <person name="Waller R.F."/>
            <person name="Patron N.J."/>
            <person name="Cherry J.M."/>
            <person name="Stover N.A."/>
            <person name="Krieger C.J."/>
            <person name="del Toro C."/>
            <person name="Ryder H.F."/>
            <person name="Williamson S.C."/>
            <person name="Barbeau R.A."/>
            <person name="Hamilton E.P."/>
            <person name="Orias E."/>
        </authorList>
    </citation>
    <scope>NUCLEOTIDE SEQUENCE [LARGE SCALE GENOMIC DNA]</scope>
    <source>
        <strain evidence="2">SB210</strain>
    </source>
</reference>